<protein>
    <submittedName>
        <fullName evidence="1">Ribonuclease H-like domain</fullName>
    </submittedName>
</protein>
<proteinExistence type="predicted"/>
<sequence length="145" mass="16834">MHLLWPEEMRHDDVLLFLSDAAPYMVKSGKSIQIFYPKVIRVTCIVHGLHLIAEKIRANYCKVENVNKVFLKAPYRVAIFKDKAPNILLPPAPILTRWGTWIRAAVYYCEHLEIIKSIVNSLNKEDAISIAKSQKYFRKQALRQI</sequence>
<name>A0A5E4MAP1_9HEMI</name>
<dbReference type="OrthoDB" id="6625366at2759"/>
<keyword evidence="2" id="KW-1185">Reference proteome</keyword>
<gene>
    <name evidence="1" type="ORF">CINCED_3A014703</name>
</gene>
<dbReference type="EMBL" id="CABPRJ010000030">
    <property type="protein sequence ID" value="VVC26307.1"/>
    <property type="molecule type" value="Genomic_DNA"/>
</dbReference>
<dbReference type="Proteomes" id="UP000325440">
    <property type="component" value="Unassembled WGS sequence"/>
</dbReference>
<reference evidence="1 2" key="1">
    <citation type="submission" date="2019-08" db="EMBL/GenBank/DDBJ databases">
        <authorList>
            <person name="Alioto T."/>
            <person name="Alioto T."/>
            <person name="Gomez Garrido J."/>
        </authorList>
    </citation>
    <scope>NUCLEOTIDE SEQUENCE [LARGE SCALE GENOMIC DNA]</scope>
</reference>
<evidence type="ECO:0000313" key="1">
    <source>
        <dbReference type="EMBL" id="VVC26307.1"/>
    </source>
</evidence>
<dbReference type="AlphaFoldDB" id="A0A5E4MAP1"/>
<organism evidence="1 2">
    <name type="scientific">Cinara cedri</name>
    <dbReference type="NCBI Taxonomy" id="506608"/>
    <lineage>
        <taxon>Eukaryota</taxon>
        <taxon>Metazoa</taxon>
        <taxon>Ecdysozoa</taxon>
        <taxon>Arthropoda</taxon>
        <taxon>Hexapoda</taxon>
        <taxon>Insecta</taxon>
        <taxon>Pterygota</taxon>
        <taxon>Neoptera</taxon>
        <taxon>Paraneoptera</taxon>
        <taxon>Hemiptera</taxon>
        <taxon>Sternorrhyncha</taxon>
        <taxon>Aphidomorpha</taxon>
        <taxon>Aphidoidea</taxon>
        <taxon>Aphididae</taxon>
        <taxon>Lachninae</taxon>
        <taxon>Cinara</taxon>
    </lineage>
</organism>
<dbReference type="InterPro" id="IPR012337">
    <property type="entry name" value="RNaseH-like_sf"/>
</dbReference>
<dbReference type="SUPFAM" id="SSF53098">
    <property type="entry name" value="Ribonuclease H-like"/>
    <property type="match status" value="1"/>
</dbReference>
<accession>A0A5E4MAP1</accession>
<evidence type="ECO:0000313" key="2">
    <source>
        <dbReference type="Proteomes" id="UP000325440"/>
    </source>
</evidence>